<feature type="region of interest" description="Disordered" evidence="1">
    <location>
        <begin position="1474"/>
        <end position="1843"/>
    </location>
</feature>
<feature type="compositionally biased region" description="Low complexity" evidence="1">
    <location>
        <begin position="1720"/>
        <end position="1731"/>
    </location>
</feature>
<evidence type="ECO:0008006" key="4">
    <source>
        <dbReference type="Google" id="ProtNLM"/>
    </source>
</evidence>
<feature type="compositionally biased region" description="Low complexity" evidence="1">
    <location>
        <begin position="1600"/>
        <end position="1609"/>
    </location>
</feature>
<dbReference type="Proteomes" id="UP000224006">
    <property type="component" value="Chromosome V"/>
</dbReference>
<organism evidence="2 3">
    <name type="scientific">Besnoitia besnoiti</name>
    <name type="common">Apicomplexan protozoan</name>
    <dbReference type="NCBI Taxonomy" id="94643"/>
    <lineage>
        <taxon>Eukaryota</taxon>
        <taxon>Sar</taxon>
        <taxon>Alveolata</taxon>
        <taxon>Apicomplexa</taxon>
        <taxon>Conoidasida</taxon>
        <taxon>Coccidia</taxon>
        <taxon>Eucoccidiorida</taxon>
        <taxon>Eimeriorina</taxon>
        <taxon>Sarcocystidae</taxon>
        <taxon>Besnoitia</taxon>
    </lineage>
</organism>
<feature type="compositionally biased region" description="Gly residues" evidence="1">
    <location>
        <begin position="1583"/>
        <end position="1594"/>
    </location>
</feature>
<reference evidence="2 3" key="1">
    <citation type="submission" date="2017-09" db="EMBL/GenBank/DDBJ databases">
        <title>Genome sequencing of Besnoitia besnoiti strain Bb-Ger1.</title>
        <authorList>
            <person name="Schares G."/>
            <person name="Venepally P."/>
            <person name="Lorenzi H.A."/>
        </authorList>
    </citation>
    <scope>NUCLEOTIDE SEQUENCE [LARGE SCALE GENOMIC DNA]</scope>
    <source>
        <strain evidence="2 3">Bb-Ger1</strain>
    </source>
</reference>
<feature type="compositionally biased region" description="Low complexity" evidence="1">
    <location>
        <begin position="667"/>
        <end position="678"/>
    </location>
</feature>
<keyword evidence="3" id="KW-1185">Reference proteome</keyword>
<feature type="compositionally biased region" description="Polar residues" evidence="1">
    <location>
        <begin position="233"/>
        <end position="256"/>
    </location>
</feature>
<dbReference type="OrthoDB" id="10493598at2759"/>
<feature type="compositionally biased region" description="Basic and acidic residues" evidence="1">
    <location>
        <begin position="1345"/>
        <end position="1368"/>
    </location>
</feature>
<feature type="compositionally biased region" description="Low complexity" evidence="1">
    <location>
        <begin position="31"/>
        <end position="86"/>
    </location>
</feature>
<feature type="region of interest" description="Disordered" evidence="1">
    <location>
        <begin position="327"/>
        <end position="620"/>
    </location>
</feature>
<feature type="compositionally biased region" description="Low complexity" evidence="1">
    <location>
        <begin position="611"/>
        <end position="620"/>
    </location>
</feature>
<evidence type="ECO:0000256" key="1">
    <source>
        <dbReference type="SAM" id="MobiDB-lite"/>
    </source>
</evidence>
<feature type="region of interest" description="Disordered" evidence="1">
    <location>
        <begin position="1327"/>
        <end position="1370"/>
    </location>
</feature>
<feature type="compositionally biased region" description="Basic and acidic residues" evidence="1">
    <location>
        <begin position="903"/>
        <end position="923"/>
    </location>
</feature>
<feature type="compositionally biased region" description="Polar residues" evidence="1">
    <location>
        <begin position="405"/>
        <end position="418"/>
    </location>
</feature>
<feature type="compositionally biased region" description="Gly residues" evidence="1">
    <location>
        <begin position="1"/>
        <end position="11"/>
    </location>
</feature>
<feature type="compositionally biased region" description="Low complexity" evidence="1">
    <location>
        <begin position="504"/>
        <end position="525"/>
    </location>
</feature>
<feature type="compositionally biased region" description="Basic and acidic residues" evidence="1">
    <location>
        <begin position="1509"/>
        <end position="1524"/>
    </location>
</feature>
<feature type="compositionally biased region" description="Low complexity" evidence="1">
    <location>
        <begin position="94"/>
        <end position="113"/>
    </location>
</feature>
<accession>A0A2A9M956</accession>
<feature type="region of interest" description="Disordered" evidence="1">
    <location>
        <begin position="965"/>
        <end position="1035"/>
    </location>
</feature>
<feature type="region of interest" description="Disordered" evidence="1">
    <location>
        <begin position="813"/>
        <end position="880"/>
    </location>
</feature>
<feature type="compositionally biased region" description="Low complexity" evidence="1">
    <location>
        <begin position="1329"/>
        <end position="1342"/>
    </location>
</feature>
<feature type="compositionally biased region" description="Low complexity" evidence="1">
    <location>
        <begin position="1525"/>
        <end position="1536"/>
    </location>
</feature>
<feature type="compositionally biased region" description="Low complexity" evidence="1">
    <location>
        <begin position="127"/>
        <end position="136"/>
    </location>
</feature>
<feature type="compositionally biased region" description="Basic and acidic residues" evidence="1">
    <location>
        <begin position="1947"/>
        <end position="1968"/>
    </location>
</feature>
<dbReference type="VEuPathDB" id="ToxoDB:BESB_059050"/>
<comment type="caution">
    <text evidence="2">The sequence shown here is derived from an EMBL/GenBank/DDBJ whole genome shotgun (WGS) entry which is preliminary data.</text>
</comment>
<feature type="compositionally biased region" description="Low complexity" evidence="1">
    <location>
        <begin position="825"/>
        <end position="835"/>
    </location>
</feature>
<evidence type="ECO:0000313" key="3">
    <source>
        <dbReference type="Proteomes" id="UP000224006"/>
    </source>
</evidence>
<feature type="compositionally biased region" description="Basic and acidic residues" evidence="1">
    <location>
        <begin position="1484"/>
        <end position="1493"/>
    </location>
</feature>
<evidence type="ECO:0000313" key="2">
    <source>
        <dbReference type="EMBL" id="PFH35018.1"/>
    </source>
</evidence>
<feature type="compositionally biased region" description="Gly residues" evidence="1">
    <location>
        <begin position="1437"/>
        <end position="1458"/>
    </location>
</feature>
<feature type="compositionally biased region" description="Low complexity" evidence="1">
    <location>
        <begin position="1896"/>
        <end position="1930"/>
    </location>
</feature>
<feature type="region of interest" description="Disordered" evidence="1">
    <location>
        <begin position="633"/>
        <end position="678"/>
    </location>
</feature>
<name>A0A2A9M956_BESBE</name>
<feature type="compositionally biased region" description="Low complexity" evidence="1">
    <location>
        <begin position="180"/>
        <end position="213"/>
    </location>
</feature>
<feature type="region of interest" description="Disordered" evidence="1">
    <location>
        <begin position="1435"/>
        <end position="1460"/>
    </location>
</feature>
<sequence length="1968" mass="195592">MFGELAVGGRGQLELEDTDRSRAFLKGTRRASVGPPSSPVAAPHDACASSSSLSSPSSSPSLKPACLEEGTLAAAPAGLELGETTPAPSPPSAEAPGVGSAGRARSCRSGGRTSRVKKGGSRGSGASGLSPAPSAAFVSPNGLSVDDGASPETLPPEAFPPRSVSPSSVSLPVPPPRPPNGAAATAGAGPHGDAAGSPGSTPQASAQGAAAGPLDGPVEAAGFAAFAAFVSPTQQELRSPGRSLQISVKEQDSTLGAQAAASDSHRPFSSSPSDMRAPRWSEEACGVAETGPAPGNAEGSEGAQPANATGTGLQAAVGSEEVCSLFSTFGTPPRAREREEEGMPPETVSQRAAADVAPQRLEALPGDARSPLSSFPTFSLGQQTPPARTRGARELALLKQKEETSLSPVGSASSSNPKKPSDGVQWRDSALISDRHLIAATPSPAGSMRSLASSPLSPPLAAADVRDEKRDTPLLACSPASPLAAHPAQGAARKPAGIASTSEAPAGLSQAPSAAAVAATVPASPIKREEPAAQQPAVAGLRRSLRNRQPTRPEAAPAPPPAGPSGSSVSSRSTSPPRGGASPPGVAAAPAAAKGAGPAPPAGSPKQHAKVAGGAAGPASGSVSPFGLGTAKTGANASAPAPAPPPASSLVAGAAAGGASGGKKKAGQPQNAAAKGKAAGAPLVISEYWSGLTFDEMERGEVAWTHAAAGLPLPSCSPLRSAPGTLLSSGGGGSAAAGLRAGEDDRGCSAGTLDTGGGKEKAAGTGAGVRAGQACGPSRHGAAAWLGSNSDPVAAVCWGGAGVDSHVLPQQASDREGRSAGGSKGKSAQQPLAGSGAAGAAGRGDTLASAPGSQTKKQKGSRAEGLEPALARSKSKGSGCLPGGAGGACGGGTHSLMPGARGAWEDGERGAGGGRRDRDEGDSTRFDVSWFLCDESPRLPAFPEGRRKRRERTWESLWLRPCSPVRELSPASSPSNDGLGDRRYIPPRPAARREDASSAKRRRAGGEGGSWGDVATDRLTEEDSDAEEDSLSDDDLEGFLSDADAASFAYNARRCADRSLTQVPRCCYCLLPRRLPPRRGRSSDFGGDAAGAKGPFLLRLYCSCTTRPFGENVLQGAAGRPGLLLPSARAAASPLCYTVRKVALDGAALEAAEEEEEGDDADASACGTSASCLATSPPSSSRSLAKAKALAPGAGDSLAPSPATTQAGFASSSSSEGESGGGSLASSRFSASLCSATGAARGDGERPQAAGRAAEVTYRWRDPCTLQTFSSSLSRLQGSLTATAAVAAAAARADRPVAFLPRLYWDGEAACYVASCLQWGEEEDEAERGAAARADAAAEDAGPLGERRDAETGKRSRPEKPGAEEKEAALPAPRRRRCLKLLQKKFSVAFLGDAKAHFYAAEWLRWQHRRQRDIMEEERNREERDRQALALSPLLSGLGGRKGSGQGGGSAGGGGGGAKKTSCLATAQMALASGRALTPEEEEEVRRQLENKERQKKQKLLRQQWRRQQAREAKLQLQRQKEEAAASAAAAAAAAAAGGGAASAPQSPQKHGAFPQPSRAEKSGQPVAAAFGSSPAKPAAGGEAVGGSGAGEGVGTRRSAAAAAAPPAAWGSEKGPSAAKKGDVVGRDSAAAGTSAAGGDAPPCKAAMQRRAAAGGGVPRSGGVLPVLRSASPSSAPAPQQLSPSVGTPAATARPARTVSGARTAAAPKRGVAAGMQPFAPEGLPQPAAAEAEADNSLATRAMPVEAELSPSPRDGNREARQEGEEEAACLGSTSPQGVVEHPAAAVSEMKAAAYEEGEAEAARSPGGGGNYAFAPSTPPPVSVSGLPPSEAVPESKEGGGVLATVSPVTGAESQGSLLLPLDSAAGSARRLRSARLAAAAASGGVVPPGAAPCAATAAVAVAASPKPRAAAAPAAPTARPTGGAKAAGAETGGGARGAASAAGTPERGKRASAPERKPGKGEDRAAA</sequence>
<feature type="compositionally biased region" description="Low complexity" evidence="1">
    <location>
        <begin position="450"/>
        <end position="463"/>
    </location>
</feature>
<protein>
    <recommendedName>
        <fullName evidence="4">AP2 domain transcription factor AP2X-1</fullName>
    </recommendedName>
</protein>
<gene>
    <name evidence="2" type="ORF">BESB_059050</name>
</gene>
<feature type="compositionally biased region" description="Low complexity" evidence="1">
    <location>
        <begin position="1207"/>
        <end position="1217"/>
    </location>
</feature>
<feature type="compositionally biased region" description="Low complexity" evidence="1">
    <location>
        <begin position="473"/>
        <end position="488"/>
    </location>
</feature>
<dbReference type="GeneID" id="40310833"/>
<feature type="compositionally biased region" description="Low complexity" evidence="1">
    <location>
        <begin position="564"/>
        <end position="597"/>
    </location>
</feature>
<feature type="region of interest" description="Disordered" evidence="1">
    <location>
        <begin position="1896"/>
        <end position="1968"/>
    </location>
</feature>
<feature type="compositionally biased region" description="Polar residues" evidence="1">
    <location>
        <begin position="371"/>
        <end position="386"/>
    </location>
</feature>
<feature type="region of interest" description="Disordered" evidence="1">
    <location>
        <begin position="898"/>
        <end position="923"/>
    </location>
</feature>
<feature type="compositionally biased region" description="Low complexity" evidence="1">
    <location>
        <begin position="1664"/>
        <end position="1698"/>
    </location>
</feature>
<feature type="compositionally biased region" description="Acidic residues" evidence="1">
    <location>
        <begin position="1022"/>
        <end position="1035"/>
    </location>
</feature>
<dbReference type="EMBL" id="NWUJ01000005">
    <property type="protein sequence ID" value="PFH35018.1"/>
    <property type="molecule type" value="Genomic_DNA"/>
</dbReference>
<dbReference type="RefSeq" id="XP_029219027.1">
    <property type="nucleotide sequence ID" value="XM_029364319.1"/>
</dbReference>
<feature type="compositionally biased region" description="Low complexity" evidence="1">
    <location>
        <begin position="1628"/>
        <end position="1641"/>
    </location>
</feature>
<feature type="region of interest" description="Disordered" evidence="1">
    <location>
        <begin position="1192"/>
        <end position="1224"/>
    </location>
</feature>
<dbReference type="KEGG" id="bbes:BESB_059050"/>
<feature type="compositionally biased region" description="Low complexity" evidence="1">
    <location>
        <begin position="160"/>
        <end position="171"/>
    </location>
</feature>
<proteinExistence type="predicted"/>
<feature type="region of interest" description="Disordered" evidence="1">
    <location>
        <begin position="1"/>
        <end position="217"/>
    </location>
</feature>
<feature type="region of interest" description="Disordered" evidence="1">
    <location>
        <begin position="233"/>
        <end position="315"/>
    </location>
</feature>